<reference evidence="1 2" key="1">
    <citation type="submission" date="2016-11" db="EMBL/GenBank/DDBJ databases">
        <title>Complete genome sequencing of Virgibacillus halodenitrificans PDB-F2.</title>
        <authorList>
            <person name="Sun Z."/>
            <person name="Zhou Y."/>
            <person name="Li H."/>
        </authorList>
    </citation>
    <scope>NUCLEOTIDE SEQUENCE [LARGE SCALE GENOMIC DNA]</scope>
    <source>
        <strain evidence="1 2">PDB-F2</strain>
    </source>
</reference>
<name>A0AAC9J0H7_VIRHA</name>
<evidence type="ECO:0000313" key="2">
    <source>
        <dbReference type="Proteomes" id="UP000182945"/>
    </source>
</evidence>
<proteinExistence type="predicted"/>
<dbReference type="EMBL" id="CP017962">
    <property type="protein sequence ID" value="APC47324.1"/>
    <property type="molecule type" value="Genomic_DNA"/>
</dbReference>
<protein>
    <submittedName>
        <fullName evidence="1">Uncharacterized protein</fullName>
    </submittedName>
</protein>
<dbReference type="RefSeq" id="WP_071648304.1">
    <property type="nucleotide sequence ID" value="NZ_CP017962.1"/>
</dbReference>
<evidence type="ECO:0000313" key="1">
    <source>
        <dbReference type="EMBL" id="APC47324.1"/>
    </source>
</evidence>
<dbReference type="KEGG" id="vhl:BME96_03695"/>
<organism evidence="1 2">
    <name type="scientific">Virgibacillus halodenitrificans</name>
    <name type="common">Bacillus halodenitrificans</name>
    <dbReference type="NCBI Taxonomy" id="1482"/>
    <lineage>
        <taxon>Bacteria</taxon>
        <taxon>Bacillati</taxon>
        <taxon>Bacillota</taxon>
        <taxon>Bacilli</taxon>
        <taxon>Bacillales</taxon>
        <taxon>Bacillaceae</taxon>
        <taxon>Virgibacillus</taxon>
    </lineage>
</organism>
<dbReference type="AlphaFoldDB" id="A0AAC9J0H7"/>
<dbReference type="GeneID" id="71513486"/>
<dbReference type="Proteomes" id="UP000182945">
    <property type="component" value="Chromosome"/>
</dbReference>
<accession>A0AAC9J0H7</accession>
<sequence>MTKHEFLDRLKNENINLAEYIVVVDSLTDEPFVLGCYKENNTWKIYEKKERSGHFIIDEVQNENIAFDELYELVKLQEKYIKNRDK</sequence>
<gene>
    <name evidence="1" type="ORF">BME96_03695</name>
</gene>